<name>A0A975T585_9NOST</name>
<gene>
    <name evidence="2" type="ORF">B6N60_00318</name>
</gene>
<dbReference type="Proteomes" id="UP000683511">
    <property type="component" value="Chromosome"/>
</dbReference>
<keyword evidence="3" id="KW-1185">Reference proteome</keyword>
<dbReference type="RefSeq" id="WP_190606042.1">
    <property type="nucleotide sequence ID" value="NZ_CP021056.1"/>
</dbReference>
<evidence type="ECO:0000256" key="1">
    <source>
        <dbReference type="SAM" id="MobiDB-lite"/>
    </source>
</evidence>
<feature type="compositionally biased region" description="Low complexity" evidence="1">
    <location>
        <begin position="15"/>
        <end position="24"/>
    </location>
</feature>
<sequence>MINWTSFISPPMPSFSPSTSASNPDVTVPILPSPVQSNPNIPRTYPPFYTLPKSLF</sequence>
<feature type="region of interest" description="Disordered" evidence="1">
    <location>
        <begin position="1"/>
        <end position="35"/>
    </location>
</feature>
<proteinExistence type="predicted"/>
<accession>A0A975T585</accession>
<protein>
    <submittedName>
        <fullName evidence="2">Uncharacterized protein</fullName>
    </submittedName>
</protein>
<reference evidence="2" key="1">
    <citation type="submission" date="2017-04" db="EMBL/GenBank/DDBJ databases">
        <title>Genome deletions in a multicellular cyanobacterial endosymbiont for morphological adaptation in marine diatoms.</title>
        <authorList>
            <person name="Wang Y."/>
            <person name="Gao H."/>
            <person name="Li R."/>
            <person name="Xu X."/>
        </authorList>
    </citation>
    <scope>NUCLEOTIDE SEQUENCE</scope>
    <source>
        <strain evidence="2">FACHB 800</strain>
    </source>
</reference>
<evidence type="ECO:0000313" key="3">
    <source>
        <dbReference type="Proteomes" id="UP000683511"/>
    </source>
</evidence>
<dbReference type="AlphaFoldDB" id="A0A975T585"/>
<evidence type="ECO:0000313" key="2">
    <source>
        <dbReference type="EMBL" id="QXE21641.1"/>
    </source>
</evidence>
<organism evidence="2 3">
    <name type="scientific">Richelia sinica FACHB-800</name>
    <dbReference type="NCBI Taxonomy" id="1357546"/>
    <lineage>
        <taxon>Bacteria</taxon>
        <taxon>Bacillati</taxon>
        <taxon>Cyanobacteriota</taxon>
        <taxon>Cyanophyceae</taxon>
        <taxon>Nostocales</taxon>
        <taxon>Nostocaceae</taxon>
        <taxon>Richelia</taxon>
    </lineage>
</organism>
<dbReference type="EMBL" id="CP021056">
    <property type="protein sequence ID" value="QXE21641.1"/>
    <property type="molecule type" value="Genomic_DNA"/>
</dbReference>
<dbReference type="KEGG" id="rsin:B6N60_00318"/>